<protein>
    <submittedName>
        <fullName evidence="3">Uncharacterized protein</fullName>
    </submittedName>
</protein>
<dbReference type="Pfam" id="PF11947">
    <property type="entry name" value="DUF3464"/>
    <property type="match status" value="1"/>
</dbReference>
<name>A0AAV8U4B2_9ROSI</name>
<keyword evidence="2" id="KW-0472">Membrane</keyword>
<feature type="compositionally biased region" description="Basic and acidic residues" evidence="1">
    <location>
        <begin position="12"/>
        <end position="30"/>
    </location>
</feature>
<evidence type="ECO:0000313" key="3">
    <source>
        <dbReference type="EMBL" id="KAJ8773180.1"/>
    </source>
</evidence>
<organism evidence="3 4">
    <name type="scientific">Erythroxylum novogranatense</name>
    <dbReference type="NCBI Taxonomy" id="1862640"/>
    <lineage>
        <taxon>Eukaryota</taxon>
        <taxon>Viridiplantae</taxon>
        <taxon>Streptophyta</taxon>
        <taxon>Embryophyta</taxon>
        <taxon>Tracheophyta</taxon>
        <taxon>Spermatophyta</taxon>
        <taxon>Magnoliopsida</taxon>
        <taxon>eudicotyledons</taxon>
        <taxon>Gunneridae</taxon>
        <taxon>Pentapetalae</taxon>
        <taxon>rosids</taxon>
        <taxon>fabids</taxon>
        <taxon>Malpighiales</taxon>
        <taxon>Erythroxylaceae</taxon>
        <taxon>Erythroxylum</taxon>
    </lineage>
</organism>
<keyword evidence="2" id="KW-1133">Transmembrane helix</keyword>
<gene>
    <name evidence="3" type="ORF">K2173_028357</name>
</gene>
<reference evidence="3 4" key="1">
    <citation type="submission" date="2021-09" db="EMBL/GenBank/DDBJ databases">
        <title>Genomic insights and catalytic innovation underlie evolution of tropane alkaloids biosynthesis.</title>
        <authorList>
            <person name="Wang Y.-J."/>
            <person name="Tian T."/>
            <person name="Huang J.-P."/>
            <person name="Huang S.-X."/>
        </authorList>
    </citation>
    <scope>NUCLEOTIDE SEQUENCE [LARGE SCALE GENOMIC DNA]</scope>
    <source>
        <strain evidence="3">KIB-2018</strain>
        <tissue evidence="3">Leaf</tissue>
    </source>
</reference>
<accession>A0AAV8U4B2</accession>
<proteinExistence type="predicted"/>
<evidence type="ECO:0000256" key="2">
    <source>
        <dbReference type="SAM" id="Phobius"/>
    </source>
</evidence>
<sequence length="171" mass="19658">MSTAPTIQPRKTFSEEHYRSCNPPHKHEASQELSNKMGTKRRRQRSCTRRRKPHKKSSSSKGDGNNSDEEEIPEEIFYRMIRRILVAVGVPMGLGLALLYVFGVVREQNLWEVPMWLPFSTTFITFGASLFGIVYGALSTSLDPNNKGSVLGLEEAQKHWDEMWEEEKTRE</sequence>
<feature type="transmembrane region" description="Helical" evidence="2">
    <location>
        <begin position="84"/>
        <end position="103"/>
    </location>
</feature>
<dbReference type="Proteomes" id="UP001159364">
    <property type="component" value="Linkage Group LG02"/>
</dbReference>
<dbReference type="InterPro" id="IPR021855">
    <property type="entry name" value="PAM68-like"/>
</dbReference>
<keyword evidence="4" id="KW-1185">Reference proteome</keyword>
<evidence type="ECO:0000256" key="1">
    <source>
        <dbReference type="SAM" id="MobiDB-lite"/>
    </source>
</evidence>
<dbReference type="AlphaFoldDB" id="A0AAV8U4B2"/>
<comment type="caution">
    <text evidence="3">The sequence shown here is derived from an EMBL/GenBank/DDBJ whole genome shotgun (WGS) entry which is preliminary data.</text>
</comment>
<evidence type="ECO:0000313" key="4">
    <source>
        <dbReference type="Proteomes" id="UP001159364"/>
    </source>
</evidence>
<feature type="transmembrane region" description="Helical" evidence="2">
    <location>
        <begin position="115"/>
        <end position="138"/>
    </location>
</feature>
<dbReference type="PANTHER" id="PTHR34575:SF6">
    <property type="entry name" value="EXPRESSED PROTEIN"/>
    <property type="match status" value="1"/>
</dbReference>
<feature type="region of interest" description="Disordered" evidence="1">
    <location>
        <begin position="1"/>
        <end position="69"/>
    </location>
</feature>
<feature type="compositionally biased region" description="Polar residues" evidence="1">
    <location>
        <begin position="1"/>
        <end position="11"/>
    </location>
</feature>
<dbReference type="PANTHER" id="PTHR34575">
    <property type="entry name" value="PROTEIN PAM68, CHLOROPLASTIC"/>
    <property type="match status" value="1"/>
</dbReference>
<dbReference type="EMBL" id="JAIWQS010000002">
    <property type="protein sequence ID" value="KAJ8773180.1"/>
    <property type="molecule type" value="Genomic_DNA"/>
</dbReference>
<keyword evidence="2" id="KW-0812">Transmembrane</keyword>
<feature type="compositionally biased region" description="Basic residues" evidence="1">
    <location>
        <begin position="38"/>
        <end position="58"/>
    </location>
</feature>